<proteinExistence type="predicted"/>
<keyword evidence="3" id="KW-1185">Reference proteome</keyword>
<organism evidence="2 3">
    <name type="scientific">Akanthomyces muscarius</name>
    <name type="common">Entomopathogenic fungus</name>
    <name type="synonym">Lecanicillium muscarium</name>
    <dbReference type="NCBI Taxonomy" id="2231603"/>
    <lineage>
        <taxon>Eukaryota</taxon>
        <taxon>Fungi</taxon>
        <taxon>Dikarya</taxon>
        <taxon>Ascomycota</taxon>
        <taxon>Pezizomycotina</taxon>
        <taxon>Sordariomycetes</taxon>
        <taxon>Hypocreomycetidae</taxon>
        <taxon>Hypocreales</taxon>
        <taxon>Cordycipitaceae</taxon>
        <taxon>Akanthomyces</taxon>
    </lineage>
</organism>
<feature type="region of interest" description="Disordered" evidence="1">
    <location>
        <begin position="34"/>
        <end position="180"/>
    </location>
</feature>
<dbReference type="AlphaFoldDB" id="A0A9W8QGP8"/>
<evidence type="ECO:0000313" key="3">
    <source>
        <dbReference type="Proteomes" id="UP001144673"/>
    </source>
</evidence>
<dbReference type="KEGG" id="amus:LMH87_010458"/>
<feature type="compositionally biased region" description="Low complexity" evidence="1">
    <location>
        <begin position="204"/>
        <end position="215"/>
    </location>
</feature>
<dbReference type="Proteomes" id="UP001144673">
    <property type="component" value="Chromosome 5"/>
</dbReference>
<dbReference type="GeneID" id="80897617"/>
<dbReference type="RefSeq" id="XP_056054652.1">
    <property type="nucleotide sequence ID" value="XM_056197621.1"/>
</dbReference>
<dbReference type="EMBL" id="JAJHUN010000008">
    <property type="protein sequence ID" value="KAJ4153994.1"/>
    <property type="molecule type" value="Genomic_DNA"/>
</dbReference>
<feature type="compositionally biased region" description="Low complexity" evidence="1">
    <location>
        <begin position="106"/>
        <end position="120"/>
    </location>
</feature>
<feature type="compositionally biased region" description="Basic residues" evidence="1">
    <location>
        <begin position="121"/>
        <end position="132"/>
    </location>
</feature>
<protein>
    <recommendedName>
        <fullName evidence="4">Zinc knuckle-domain-containing protein</fullName>
    </recommendedName>
</protein>
<sequence>MVYHRGPSRSTPANVQCQKCLKRGHYSYECNATAQERPYVSRPSRTQQLRNPKLVPKLTNDSPNPLEKKKGAADEELSKKEAERGRARELDEKDDESDESPRRPRSPSVDSVSTVSTNSRRGSRSPPRRLRDRHGSESGEEAGEIADSPPRRQPSRSAEMESVVAGLAHHGSEATKEKDMTITEITETIAANGKTMYQRPRQESAASVPSASVWP</sequence>
<evidence type="ECO:0008006" key="4">
    <source>
        <dbReference type="Google" id="ProtNLM"/>
    </source>
</evidence>
<gene>
    <name evidence="2" type="ORF">LMH87_010458</name>
</gene>
<feature type="compositionally biased region" description="Basic and acidic residues" evidence="1">
    <location>
        <begin position="66"/>
        <end position="91"/>
    </location>
</feature>
<evidence type="ECO:0000313" key="2">
    <source>
        <dbReference type="EMBL" id="KAJ4153994.1"/>
    </source>
</evidence>
<feature type="compositionally biased region" description="Basic and acidic residues" evidence="1">
    <location>
        <begin position="170"/>
        <end position="180"/>
    </location>
</feature>
<name>A0A9W8QGP8_AKAMU</name>
<feature type="region of interest" description="Disordered" evidence="1">
    <location>
        <begin position="193"/>
        <end position="215"/>
    </location>
</feature>
<evidence type="ECO:0000256" key="1">
    <source>
        <dbReference type="SAM" id="MobiDB-lite"/>
    </source>
</evidence>
<reference evidence="2" key="1">
    <citation type="journal article" date="2023" name="Access Microbiol">
        <title>De-novo genome assembly for Akanthomyces muscarius, a biocontrol agent of insect agricultural pests.</title>
        <authorList>
            <person name="Erdos Z."/>
            <person name="Studholme D.J."/>
            <person name="Raymond B."/>
            <person name="Sharma M."/>
        </authorList>
    </citation>
    <scope>NUCLEOTIDE SEQUENCE</scope>
    <source>
        <strain evidence="2">Ve6</strain>
    </source>
</reference>
<dbReference type="Pfam" id="PF13917">
    <property type="entry name" value="zf-CCHC_3"/>
    <property type="match status" value="1"/>
</dbReference>
<comment type="caution">
    <text evidence="2">The sequence shown here is derived from an EMBL/GenBank/DDBJ whole genome shotgun (WGS) entry which is preliminary data.</text>
</comment>
<accession>A0A9W8QGP8</accession>